<keyword evidence="2" id="KW-1185">Reference proteome</keyword>
<dbReference type="AlphaFoldDB" id="A0A557ZSZ4"/>
<gene>
    <name evidence="1" type="ORF">FNH05_37070</name>
</gene>
<name>A0A557ZSZ4_9PSEU</name>
<evidence type="ECO:0000313" key="1">
    <source>
        <dbReference type="EMBL" id="TVT15134.1"/>
    </source>
</evidence>
<reference evidence="1 2" key="1">
    <citation type="submission" date="2019-07" db="EMBL/GenBank/DDBJ databases">
        <authorList>
            <person name="Duangmal K."/>
            <person name="Teo W.F.A."/>
        </authorList>
    </citation>
    <scope>NUCLEOTIDE SEQUENCE [LARGE SCALE GENOMIC DNA]</scope>
    <source>
        <strain evidence="1 2">TBRC 6029</strain>
    </source>
</reference>
<reference evidence="1 2" key="2">
    <citation type="submission" date="2019-08" db="EMBL/GenBank/DDBJ databases">
        <title>Amycolatopsis acidicola sp. nov., isolated from peat swamp forest soil.</title>
        <authorList>
            <person name="Srisuk N."/>
        </authorList>
    </citation>
    <scope>NUCLEOTIDE SEQUENCE [LARGE SCALE GENOMIC DNA]</scope>
    <source>
        <strain evidence="1 2">TBRC 6029</strain>
    </source>
</reference>
<dbReference type="RefSeq" id="WP_144593488.1">
    <property type="nucleotide sequence ID" value="NZ_VJWX01000809.1"/>
</dbReference>
<organism evidence="1 2">
    <name type="scientific">Amycolatopsis rhizosphaerae</name>
    <dbReference type="NCBI Taxonomy" id="2053003"/>
    <lineage>
        <taxon>Bacteria</taxon>
        <taxon>Bacillati</taxon>
        <taxon>Actinomycetota</taxon>
        <taxon>Actinomycetes</taxon>
        <taxon>Pseudonocardiales</taxon>
        <taxon>Pseudonocardiaceae</taxon>
        <taxon>Amycolatopsis</taxon>
    </lineage>
</organism>
<evidence type="ECO:0000313" key="2">
    <source>
        <dbReference type="Proteomes" id="UP000320011"/>
    </source>
</evidence>
<protein>
    <submittedName>
        <fullName evidence="1">Uncharacterized protein</fullName>
    </submittedName>
</protein>
<sequence>MECAGCSSDLDHCHGTVILHEDGSAECTEPDCRDLDEARHTLRIGCTEIEGGCACAAVVEEFARAS</sequence>
<dbReference type="OrthoDB" id="3629104at2"/>
<accession>A0A557ZSZ4</accession>
<dbReference type="EMBL" id="VJWX01000809">
    <property type="protein sequence ID" value="TVT15134.1"/>
    <property type="molecule type" value="Genomic_DNA"/>
</dbReference>
<proteinExistence type="predicted"/>
<dbReference type="Proteomes" id="UP000320011">
    <property type="component" value="Unassembled WGS sequence"/>
</dbReference>
<comment type="caution">
    <text evidence="1">The sequence shown here is derived from an EMBL/GenBank/DDBJ whole genome shotgun (WGS) entry which is preliminary data.</text>
</comment>